<dbReference type="GO" id="GO:0034702">
    <property type="term" value="C:monoatomic ion channel complex"/>
    <property type="evidence" value="ECO:0007669"/>
    <property type="project" value="UniProtKB-ARBA"/>
</dbReference>
<dbReference type="FunFam" id="3.40.50.2300:FF:000004">
    <property type="entry name" value="Glutamate receptor, ionotropic, AMPA 2"/>
    <property type="match status" value="1"/>
</dbReference>
<feature type="site" description="Crucial to convey clamshell closure to channel opening" evidence="18">
    <location>
        <position position="663"/>
    </location>
</feature>
<keyword evidence="2" id="KW-0813">Transport</keyword>
<evidence type="ECO:0000259" key="22">
    <source>
        <dbReference type="SMART" id="SM00918"/>
    </source>
</evidence>
<feature type="disulfide bond" evidence="19">
    <location>
        <begin position="745"/>
        <end position="802"/>
    </location>
</feature>
<feature type="transmembrane region" description="Helical" evidence="20">
    <location>
        <begin position="634"/>
        <end position="656"/>
    </location>
</feature>
<dbReference type="InterPro" id="IPR019594">
    <property type="entry name" value="Glu/Gly-bd"/>
</dbReference>
<keyword evidence="13" id="KW-1071">Ligand-gated ion channel</keyword>
<comment type="subcellular location">
    <subcellularLocation>
        <location evidence="15">Postsynaptic cell membrane</location>
        <topology evidence="15">Multi-pass membrane protein</topology>
    </subcellularLocation>
</comment>
<keyword evidence="4 20" id="KW-0812">Transmembrane</keyword>
<feature type="domain" description="Ionotropic glutamate receptor L-glutamate and glycine-binding" evidence="22">
    <location>
        <begin position="437"/>
        <end position="498"/>
    </location>
</feature>
<dbReference type="Pfam" id="PF01094">
    <property type="entry name" value="ANF_receptor"/>
    <property type="match status" value="1"/>
</dbReference>
<evidence type="ECO:0000256" key="2">
    <source>
        <dbReference type="ARBA" id="ARBA00022448"/>
    </source>
</evidence>
<keyword evidence="3" id="KW-1003">Cell membrane</keyword>
<evidence type="ECO:0000313" key="23">
    <source>
        <dbReference type="EMBL" id="KAK3593850.1"/>
    </source>
</evidence>
<feature type="binding site" evidence="17">
    <location>
        <position position="684"/>
    </location>
    <ligand>
        <name>L-glutamate</name>
        <dbReference type="ChEBI" id="CHEBI:29985"/>
    </ligand>
</feature>
<comment type="caution">
    <text evidence="23">The sequence shown here is derived from an EMBL/GenBank/DDBJ whole genome shotgun (WGS) entry which is preliminary data.</text>
</comment>
<reference evidence="23" key="2">
    <citation type="journal article" date="2021" name="Genome Biol. Evol.">
        <title>Developing a high-quality reference genome for a parasitic bivalve with doubly uniparental inheritance (Bivalvia: Unionida).</title>
        <authorList>
            <person name="Smith C.H."/>
        </authorList>
    </citation>
    <scope>NUCLEOTIDE SEQUENCE</scope>
    <source>
        <strain evidence="23">CHS0354</strain>
        <tissue evidence="23">Mantle</tissue>
    </source>
</reference>
<dbReference type="InterPro" id="IPR028082">
    <property type="entry name" value="Peripla_BP_I"/>
</dbReference>
<evidence type="ECO:0000256" key="11">
    <source>
        <dbReference type="ARBA" id="ARBA00023180"/>
    </source>
</evidence>
<keyword evidence="7" id="KW-0770">Synapse</keyword>
<dbReference type="FunFam" id="1.10.287.70:FF:000064">
    <property type="entry name" value="Glutamate receptor ionotropic, kainate"/>
    <property type="match status" value="1"/>
</dbReference>
<dbReference type="InterPro" id="IPR001828">
    <property type="entry name" value="ANF_lig-bd_rcpt"/>
</dbReference>
<evidence type="ECO:0000256" key="9">
    <source>
        <dbReference type="ARBA" id="ARBA00023136"/>
    </source>
</evidence>
<dbReference type="Pfam" id="PF00060">
    <property type="entry name" value="Lig_chan"/>
    <property type="match status" value="1"/>
</dbReference>
<dbReference type="InterPro" id="IPR001320">
    <property type="entry name" value="Iontro_rcpt_C"/>
</dbReference>
<dbReference type="SUPFAM" id="SSF53850">
    <property type="entry name" value="Periplasmic binding protein-like II"/>
    <property type="match status" value="1"/>
</dbReference>
<feature type="binding site" evidence="17">
    <location>
        <position position="685"/>
    </location>
    <ligand>
        <name>L-glutamate</name>
        <dbReference type="ChEBI" id="CHEBI:29985"/>
    </ligand>
</feature>
<dbReference type="InterPro" id="IPR001508">
    <property type="entry name" value="Iono_Glu_rcpt_met"/>
</dbReference>
<evidence type="ECO:0000256" key="12">
    <source>
        <dbReference type="ARBA" id="ARBA00023257"/>
    </source>
</evidence>
<dbReference type="PRINTS" id="PR00177">
    <property type="entry name" value="NMDARECEPTOR"/>
</dbReference>
<evidence type="ECO:0000256" key="8">
    <source>
        <dbReference type="ARBA" id="ARBA00023065"/>
    </source>
</evidence>
<dbReference type="Proteomes" id="UP001195483">
    <property type="component" value="Unassembled WGS sequence"/>
</dbReference>
<dbReference type="InterPro" id="IPR015683">
    <property type="entry name" value="Ionotropic_Glu_rcpt"/>
</dbReference>
<feature type="transmembrane region" description="Helical" evidence="20">
    <location>
        <begin position="12"/>
        <end position="31"/>
    </location>
</feature>
<keyword evidence="5" id="KW-0732">Signal</keyword>
<evidence type="ECO:0000256" key="17">
    <source>
        <dbReference type="PIRSR" id="PIRSR601508-1"/>
    </source>
</evidence>
<dbReference type="GO" id="GO:0045211">
    <property type="term" value="C:postsynaptic membrane"/>
    <property type="evidence" value="ECO:0007669"/>
    <property type="project" value="UniProtKB-SubCell"/>
</dbReference>
<keyword evidence="8" id="KW-0406">Ion transport</keyword>
<evidence type="ECO:0000256" key="13">
    <source>
        <dbReference type="ARBA" id="ARBA00023286"/>
    </source>
</evidence>
<evidence type="ECO:0000256" key="15">
    <source>
        <dbReference type="ARBA" id="ARBA00034104"/>
    </source>
</evidence>
<dbReference type="GO" id="GO:0005230">
    <property type="term" value="F:extracellular ligand-gated monoatomic ion channel activity"/>
    <property type="evidence" value="ECO:0007669"/>
    <property type="project" value="UniProtKB-ARBA"/>
</dbReference>
<dbReference type="CDD" id="cd06382">
    <property type="entry name" value="PBP1_iGluR_Kainate"/>
    <property type="match status" value="1"/>
</dbReference>
<evidence type="ECO:0000256" key="4">
    <source>
        <dbReference type="ARBA" id="ARBA00022692"/>
    </source>
</evidence>
<keyword evidence="19" id="KW-1015">Disulfide bond</keyword>
<keyword evidence="6 20" id="KW-1133">Transmembrane helix</keyword>
<gene>
    <name evidence="23" type="ORF">CHS0354_011451</name>
</gene>
<feature type="binding site" evidence="17">
    <location>
        <position position="518"/>
    </location>
    <ligand>
        <name>L-glutamate</name>
        <dbReference type="ChEBI" id="CHEBI:29985"/>
    </ligand>
</feature>
<evidence type="ECO:0000256" key="7">
    <source>
        <dbReference type="ARBA" id="ARBA00023018"/>
    </source>
</evidence>
<name>A0AAE0VYP3_9BIVA</name>
<evidence type="ECO:0000256" key="3">
    <source>
        <dbReference type="ARBA" id="ARBA00022475"/>
    </source>
</evidence>
<dbReference type="GO" id="GO:0004888">
    <property type="term" value="F:transmembrane signaling receptor activity"/>
    <property type="evidence" value="ECO:0007669"/>
    <property type="project" value="UniProtKB-ARBA"/>
</dbReference>
<keyword evidence="9 20" id="KW-0472">Membrane</keyword>
<feature type="transmembrane region" description="Helical" evidence="20">
    <location>
        <begin position="558"/>
        <end position="577"/>
    </location>
</feature>
<keyword evidence="10" id="KW-0675">Receptor</keyword>
<evidence type="ECO:0000313" key="24">
    <source>
        <dbReference type="Proteomes" id="UP001195483"/>
    </source>
</evidence>
<keyword evidence="14" id="KW-0407">Ion channel</keyword>
<dbReference type="PANTHER" id="PTHR18966">
    <property type="entry name" value="IONOTROPIC GLUTAMATE RECEPTOR"/>
    <property type="match status" value="1"/>
</dbReference>
<accession>A0AAE0VYP3</accession>
<evidence type="ECO:0000259" key="21">
    <source>
        <dbReference type="SMART" id="SM00079"/>
    </source>
</evidence>
<dbReference type="EMBL" id="JAEAOA010000708">
    <property type="protein sequence ID" value="KAK3593850.1"/>
    <property type="molecule type" value="Genomic_DNA"/>
</dbReference>
<evidence type="ECO:0000256" key="20">
    <source>
        <dbReference type="SAM" id="Phobius"/>
    </source>
</evidence>
<dbReference type="AlphaFoldDB" id="A0AAE0VYP3"/>
<evidence type="ECO:0000256" key="14">
    <source>
        <dbReference type="ARBA" id="ARBA00023303"/>
    </source>
</evidence>
<dbReference type="SMART" id="SM00918">
    <property type="entry name" value="Lig_chan-Glu_bd"/>
    <property type="match status" value="1"/>
</dbReference>
<sequence length="912" mass="103066">MKLHIERTGSVMFSGASCVGILILLICYGTINGLPDPYRVAGLFEAEHESQERAFKYAMEKMNLRNVVGPNKLLIYHVEQITPHDSFEASKEICKQIKEGIAAVFGPITNIPRAHVQSICNAFEIPHLQAQWDPRDPRDYFSISVYPHYSTLSTAYSDLIRYWEWKRFTVIYEDNEGLIRLQEVLKATEGKDVQVTVRKLNPLTNSYVNMFKDIKETGENHIVVDCDVKKVKDVLHEALKVNMVSEYYHYLFITLDLGLVDLEDYKYGGANITAMRLIDPKRRQVMDVMSDWLLEEARSGKSPLMGQREIQTEIALMYDAVHLFTKGLSELAQAQVVTTEPLNCNKRQTWTNGNSLLNYMKSMDFEGLSGRLRFENGKRTDFELDILELSTSGLQKVGTWNPKMKVNITKTYQEKKKEIKESLKNQTLRVVTVVEAPYAVYSTEPGGPKFEGFVIDLLDLIAHKLGFNYTVHVAPDGKYGAKMDDKGNWNGMVGELIGNKDGPRADLAAAGMTITYEREKVVDFTKPFLNLGITILYRKPKKAPPELFSFLSPLSIDVWVYMMAAYLCVSFLLFVIARFSPYEWCNAHPCNVDSDIVENQFSILNSLWFTIGSLMQQGCEISPRAVSTRLVSTIWWFFTLIMISSYTANLAAFLTVERMESAIGSAQDLAEQTKIKYGTLNSGSTKAFFQGSDIPLYKRMWSFMNSEEPSVFVNSTEEAIQRVKSGDYAYMGESSSIDYAVQRNCELMSVGGLLDSKGYGIATPRDSPYTEIISNEIIHFHENQQIQKLYTKWWVEKSGGKCLVDDKKKDASALGITNVGGVFVVLVGGLCLGFVIAICEFIWKARKNASEDRQSICSEMAEEFRFAVKCFGSSKKSCKRKPSKDITDNGLQFMPLTRIPTDGPVGPRELYA</sequence>
<dbReference type="FunFam" id="3.40.190.10:FF:000060">
    <property type="entry name" value="Glutamate receptor ionotropic, kainate 1"/>
    <property type="match status" value="1"/>
</dbReference>
<feature type="domain" description="Ionotropic glutamate receptor C-terminal" evidence="21">
    <location>
        <begin position="427"/>
        <end position="796"/>
    </location>
</feature>
<evidence type="ECO:0000256" key="6">
    <source>
        <dbReference type="ARBA" id="ARBA00022989"/>
    </source>
</evidence>
<feature type="binding site" evidence="17">
    <location>
        <position position="733"/>
    </location>
    <ligand>
        <name>L-glutamate</name>
        <dbReference type="ChEBI" id="CHEBI:29985"/>
    </ligand>
</feature>
<keyword evidence="11" id="KW-0325">Glycoprotein</keyword>
<comment type="similarity">
    <text evidence="1">Belongs to the glutamate-gated ion channel (TC 1.A.10.1) family.</text>
</comment>
<proteinExistence type="inferred from homology"/>
<dbReference type="Gene3D" id="1.10.287.70">
    <property type="match status" value="1"/>
</dbReference>
<evidence type="ECO:0000256" key="5">
    <source>
        <dbReference type="ARBA" id="ARBA00022729"/>
    </source>
</evidence>
<evidence type="ECO:0000256" key="1">
    <source>
        <dbReference type="ARBA" id="ARBA00008685"/>
    </source>
</evidence>
<dbReference type="Pfam" id="PF10613">
    <property type="entry name" value="Lig_chan-Glu_bd"/>
    <property type="match status" value="1"/>
</dbReference>
<evidence type="ECO:0000256" key="16">
    <source>
        <dbReference type="ARBA" id="ARBA00072754"/>
    </source>
</evidence>
<evidence type="ECO:0000256" key="10">
    <source>
        <dbReference type="ARBA" id="ARBA00023170"/>
    </source>
</evidence>
<dbReference type="GO" id="GO:0007166">
    <property type="term" value="P:cell surface receptor signaling pathway"/>
    <property type="evidence" value="ECO:0007669"/>
    <property type="project" value="UniProtKB-ARBA"/>
</dbReference>
<dbReference type="Gene3D" id="3.40.190.10">
    <property type="entry name" value="Periplasmic binding protein-like II"/>
    <property type="match status" value="2"/>
</dbReference>
<dbReference type="Gene3D" id="3.40.50.2300">
    <property type="match status" value="2"/>
</dbReference>
<reference evidence="23" key="3">
    <citation type="submission" date="2023-05" db="EMBL/GenBank/DDBJ databases">
        <authorList>
            <person name="Smith C.H."/>
        </authorList>
    </citation>
    <scope>NUCLEOTIDE SEQUENCE</scope>
    <source>
        <strain evidence="23">CHS0354</strain>
        <tissue evidence="23">Mantle</tissue>
    </source>
</reference>
<reference evidence="23" key="1">
    <citation type="journal article" date="2021" name="Genome Biol. Evol.">
        <title>A High-Quality Reference Genome for a Parasitic Bivalve with Doubly Uniparental Inheritance (Bivalvia: Unionida).</title>
        <authorList>
            <person name="Smith C.H."/>
        </authorList>
    </citation>
    <scope>NUCLEOTIDE SEQUENCE</scope>
    <source>
        <strain evidence="23">CHS0354</strain>
    </source>
</reference>
<keyword evidence="24" id="KW-1185">Reference proteome</keyword>
<organism evidence="23 24">
    <name type="scientific">Potamilus streckersoni</name>
    <dbReference type="NCBI Taxonomy" id="2493646"/>
    <lineage>
        <taxon>Eukaryota</taxon>
        <taxon>Metazoa</taxon>
        <taxon>Spiralia</taxon>
        <taxon>Lophotrochozoa</taxon>
        <taxon>Mollusca</taxon>
        <taxon>Bivalvia</taxon>
        <taxon>Autobranchia</taxon>
        <taxon>Heteroconchia</taxon>
        <taxon>Palaeoheterodonta</taxon>
        <taxon>Unionida</taxon>
        <taxon>Unionoidea</taxon>
        <taxon>Unionidae</taxon>
        <taxon>Ambleminae</taxon>
        <taxon>Lampsilini</taxon>
        <taxon>Potamilus</taxon>
    </lineage>
</organism>
<evidence type="ECO:0000256" key="19">
    <source>
        <dbReference type="PIRSR" id="PIRSR601508-3"/>
    </source>
</evidence>
<feature type="binding site" evidence="17">
    <location>
        <position position="513"/>
    </location>
    <ligand>
        <name>L-glutamate</name>
        <dbReference type="ChEBI" id="CHEBI:29985"/>
    </ligand>
</feature>
<keyword evidence="12" id="KW-0628">Postsynaptic cell membrane</keyword>
<dbReference type="SUPFAM" id="SSF53822">
    <property type="entry name" value="Periplasmic binding protein-like I"/>
    <property type="match status" value="1"/>
</dbReference>
<dbReference type="FunFam" id="3.40.190.10:FF:000024">
    <property type="entry name" value="Glutamate receptor, ionotropic, delta 1"/>
    <property type="match status" value="1"/>
</dbReference>
<dbReference type="PROSITE" id="PS51257">
    <property type="entry name" value="PROKAR_LIPOPROTEIN"/>
    <property type="match status" value="1"/>
</dbReference>
<evidence type="ECO:0000256" key="18">
    <source>
        <dbReference type="PIRSR" id="PIRSR601508-2"/>
    </source>
</evidence>
<feature type="transmembrane region" description="Helical" evidence="20">
    <location>
        <begin position="819"/>
        <end position="843"/>
    </location>
</feature>
<dbReference type="SMART" id="SM00079">
    <property type="entry name" value="PBPe"/>
    <property type="match status" value="1"/>
</dbReference>
<protein>
    <recommendedName>
        <fullName evidence="16">Glutamate receptor 1</fullName>
    </recommendedName>
</protein>